<evidence type="ECO:0000313" key="11">
    <source>
        <dbReference type="Proteomes" id="UP000011700"/>
    </source>
</evidence>
<evidence type="ECO:0000256" key="7">
    <source>
        <dbReference type="PROSITE-ProRule" id="PRU00284"/>
    </source>
</evidence>
<dbReference type="GO" id="GO:0016020">
    <property type="term" value="C:membrane"/>
    <property type="evidence" value="ECO:0007669"/>
    <property type="project" value="UniProtKB-SubCell"/>
</dbReference>
<keyword evidence="5 7" id="KW-0807">Transducer</keyword>
<organism evidence="10 11">
    <name type="scientific">Stutzerimonas stutzeri NF13</name>
    <dbReference type="NCBI Taxonomy" id="1212548"/>
    <lineage>
        <taxon>Bacteria</taxon>
        <taxon>Pseudomonadati</taxon>
        <taxon>Pseudomonadota</taxon>
        <taxon>Gammaproteobacteria</taxon>
        <taxon>Pseudomonadales</taxon>
        <taxon>Pseudomonadaceae</taxon>
        <taxon>Stutzerimonas</taxon>
    </lineage>
</organism>
<dbReference type="OrthoDB" id="2489132at2"/>
<dbReference type="PROSITE" id="PS50111">
    <property type="entry name" value="CHEMOTAXIS_TRANSDUC_2"/>
    <property type="match status" value="1"/>
</dbReference>
<evidence type="ECO:0000256" key="4">
    <source>
        <dbReference type="ARBA" id="ARBA00023136"/>
    </source>
</evidence>
<dbReference type="AlphaFoldDB" id="M2UX71"/>
<evidence type="ECO:0000256" key="6">
    <source>
        <dbReference type="ARBA" id="ARBA00029447"/>
    </source>
</evidence>
<dbReference type="Pfam" id="PF00015">
    <property type="entry name" value="MCPsignal"/>
    <property type="match status" value="1"/>
</dbReference>
<dbReference type="PANTHER" id="PTHR32089">
    <property type="entry name" value="METHYL-ACCEPTING CHEMOTAXIS PROTEIN MCPB"/>
    <property type="match status" value="1"/>
</dbReference>
<dbReference type="SUPFAM" id="SSF58104">
    <property type="entry name" value="Methyl-accepting chemotaxis protein (MCP) signaling domain"/>
    <property type="match status" value="1"/>
</dbReference>
<dbReference type="GO" id="GO:0004888">
    <property type="term" value="F:transmembrane signaling receptor activity"/>
    <property type="evidence" value="ECO:0007669"/>
    <property type="project" value="InterPro"/>
</dbReference>
<dbReference type="PANTHER" id="PTHR32089:SF112">
    <property type="entry name" value="LYSOZYME-LIKE PROTEIN-RELATED"/>
    <property type="match status" value="1"/>
</dbReference>
<keyword evidence="2 8" id="KW-0812">Transmembrane</keyword>
<proteinExistence type="inferred from homology"/>
<dbReference type="SMART" id="SM00283">
    <property type="entry name" value="MA"/>
    <property type="match status" value="1"/>
</dbReference>
<evidence type="ECO:0000256" key="2">
    <source>
        <dbReference type="ARBA" id="ARBA00022692"/>
    </source>
</evidence>
<gene>
    <name evidence="10" type="ORF">B381_20736</name>
</gene>
<comment type="similarity">
    <text evidence="6">Belongs to the methyl-accepting chemotaxis (MCP) protein family.</text>
</comment>
<name>M2UX71_STUST</name>
<protein>
    <submittedName>
        <fullName evidence="10">Methyl-accepting or sensory transducer chemotaxis protein</fullName>
    </submittedName>
</protein>
<keyword evidence="3 8" id="KW-1133">Transmembrane helix</keyword>
<evidence type="ECO:0000259" key="9">
    <source>
        <dbReference type="PROSITE" id="PS50111"/>
    </source>
</evidence>
<feature type="domain" description="Methyl-accepting transducer" evidence="9">
    <location>
        <begin position="122"/>
        <end position="358"/>
    </location>
</feature>
<accession>M2UX71</accession>
<dbReference type="PRINTS" id="PR00260">
    <property type="entry name" value="CHEMTRNSDUCR"/>
</dbReference>
<dbReference type="CDD" id="cd11386">
    <property type="entry name" value="MCP_signal"/>
    <property type="match status" value="1"/>
</dbReference>
<dbReference type="GO" id="GO:0006935">
    <property type="term" value="P:chemotaxis"/>
    <property type="evidence" value="ECO:0007669"/>
    <property type="project" value="InterPro"/>
</dbReference>
<sequence length="395" mass="42530">MQDARPAFSDWLASINRFIDWQESKSQHETGITRATAGSFTSLMFILCSIGVLIGGTVALLINRYLLHSLGGEPRKVAAMVQRIADGDLSATIRSDHAESVAAAAADMQTKLREMLMQIATTGYDIGSQIKHLNESSRSMLRTTEEQAARSTAAAASLEEMTQSLREVSGITQHAETNSVKAAQLSAAGMELVRSVAGEVTTVARAVADTSAQITSLQRRSEEISGITGAIRSIADQTNLLALNAAIEAARAGDNGRGFAVVADEVRQLAQRTTEATEEIAQMLVLIQNETREAVTLMQSTGAQVQHGLELANEAAERLEEIHGQSQDSARNVSQIVELTEQQASAIGEIASHVERISLMSGETSEATQGNARATEVLERTTRLLEQEVQRFRID</sequence>
<evidence type="ECO:0000313" key="10">
    <source>
        <dbReference type="EMBL" id="EMD98171.1"/>
    </source>
</evidence>
<evidence type="ECO:0000256" key="5">
    <source>
        <dbReference type="ARBA" id="ARBA00023224"/>
    </source>
</evidence>
<dbReference type="InterPro" id="IPR004089">
    <property type="entry name" value="MCPsignal_dom"/>
</dbReference>
<evidence type="ECO:0000256" key="1">
    <source>
        <dbReference type="ARBA" id="ARBA00004141"/>
    </source>
</evidence>
<dbReference type="RefSeq" id="WP_003303733.1">
    <property type="nucleotide sequence ID" value="NZ_AOBS01000079.1"/>
</dbReference>
<comment type="subcellular location">
    <subcellularLocation>
        <location evidence="1">Membrane</location>
        <topology evidence="1">Multi-pass membrane protein</topology>
    </subcellularLocation>
</comment>
<keyword evidence="4 8" id="KW-0472">Membrane</keyword>
<comment type="caution">
    <text evidence="10">The sequence shown here is derived from an EMBL/GenBank/DDBJ whole genome shotgun (WGS) entry which is preliminary data.</text>
</comment>
<dbReference type="EMBL" id="AOBS01000079">
    <property type="protein sequence ID" value="EMD98171.1"/>
    <property type="molecule type" value="Genomic_DNA"/>
</dbReference>
<reference evidence="10 11" key="1">
    <citation type="journal article" date="2013" name="Genome Announc.">
        <title>Draft Genome of Pseudomonas stutzeri Strain NF13, a Nitrogen Fixer Isolated from the Galapagos Rift Hydrothermal Vent.</title>
        <authorList>
            <person name="Pena A."/>
            <person name="Busquets A."/>
            <person name="Gomila M."/>
            <person name="Mayol J."/>
            <person name="Bosch R."/>
            <person name="Nogales B."/>
            <person name="Garcia-Valdes E."/>
            <person name="Bennasar A."/>
            <person name="Lalucat J."/>
        </authorList>
    </citation>
    <scope>NUCLEOTIDE SEQUENCE [LARGE SCALE GENOMIC DNA]</scope>
    <source>
        <strain evidence="10 11">NF13</strain>
    </source>
</reference>
<evidence type="ECO:0000256" key="8">
    <source>
        <dbReference type="SAM" id="Phobius"/>
    </source>
</evidence>
<feature type="transmembrane region" description="Helical" evidence="8">
    <location>
        <begin position="43"/>
        <end position="66"/>
    </location>
</feature>
<evidence type="ECO:0000256" key="3">
    <source>
        <dbReference type="ARBA" id="ARBA00022989"/>
    </source>
</evidence>
<dbReference type="FunFam" id="1.10.287.950:FF:000001">
    <property type="entry name" value="Methyl-accepting chemotaxis sensory transducer"/>
    <property type="match status" value="1"/>
</dbReference>
<dbReference type="eggNOG" id="COG0840">
    <property type="taxonomic scope" value="Bacteria"/>
</dbReference>
<dbReference type="GO" id="GO:0007165">
    <property type="term" value="P:signal transduction"/>
    <property type="evidence" value="ECO:0007669"/>
    <property type="project" value="UniProtKB-KW"/>
</dbReference>
<dbReference type="Proteomes" id="UP000011700">
    <property type="component" value="Unassembled WGS sequence"/>
</dbReference>
<dbReference type="PATRIC" id="fig|1212548.4.peg.4091"/>
<dbReference type="InterPro" id="IPR004090">
    <property type="entry name" value="Chemotax_Me-accpt_rcpt"/>
</dbReference>
<dbReference type="Gene3D" id="1.10.287.950">
    <property type="entry name" value="Methyl-accepting chemotaxis protein"/>
    <property type="match status" value="1"/>
</dbReference>